<keyword evidence="6 9" id="KW-0949">S-adenosyl-L-methionine</keyword>
<dbReference type="HAMAP" id="MF_01547">
    <property type="entry name" value="RNA_methyltr_E"/>
    <property type="match status" value="1"/>
</dbReference>
<keyword evidence="7 9" id="KW-0819">tRNA processing</keyword>
<feature type="binding site" evidence="9">
    <location>
        <position position="80"/>
    </location>
    <ligand>
        <name>S-adenosyl-L-methionine</name>
        <dbReference type="ChEBI" id="CHEBI:59789"/>
    </ligand>
</feature>
<name>A0A1Y2G3C2_9BASI</name>
<evidence type="ECO:0000313" key="13">
    <source>
        <dbReference type="Proteomes" id="UP000193467"/>
    </source>
</evidence>
<keyword evidence="3 9" id="KW-0963">Cytoplasm</keyword>
<reference evidence="12 13" key="1">
    <citation type="submission" date="2016-07" db="EMBL/GenBank/DDBJ databases">
        <title>Pervasive Adenine N6-methylation of Active Genes in Fungi.</title>
        <authorList>
            <consortium name="DOE Joint Genome Institute"/>
            <person name="Mondo S.J."/>
            <person name="Dannebaum R.O."/>
            <person name="Kuo R.C."/>
            <person name="Labutti K."/>
            <person name="Haridas S."/>
            <person name="Kuo A."/>
            <person name="Salamov A."/>
            <person name="Ahrendt S.R."/>
            <person name="Lipzen A."/>
            <person name="Sullivan W."/>
            <person name="Andreopoulos W.B."/>
            <person name="Clum A."/>
            <person name="Lindquist E."/>
            <person name="Daum C."/>
            <person name="Ramamoorthy G.K."/>
            <person name="Gryganskyi A."/>
            <person name="Culley D."/>
            <person name="Magnuson J.K."/>
            <person name="James T.Y."/>
            <person name="O'Malley M.A."/>
            <person name="Stajich J.E."/>
            <person name="Spatafora J.W."/>
            <person name="Visel A."/>
            <person name="Grigoriev I.V."/>
        </authorList>
    </citation>
    <scope>NUCLEOTIDE SEQUENCE [LARGE SCALE GENOMIC DNA]</scope>
    <source>
        <strain evidence="12 13">62-1032</strain>
    </source>
</reference>
<dbReference type="InterPro" id="IPR050082">
    <property type="entry name" value="RNA_methyltr_RlmE"/>
</dbReference>
<dbReference type="GO" id="GO:0002181">
    <property type="term" value="P:cytoplasmic translation"/>
    <property type="evidence" value="ECO:0007669"/>
    <property type="project" value="UniProtKB-UniRule"/>
</dbReference>
<feature type="active site" description="Proton acceptor" evidence="9">
    <location>
        <position position="161"/>
    </location>
</feature>
<feature type="region of interest" description="Disordered" evidence="10">
    <location>
        <begin position="265"/>
        <end position="285"/>
    </location>
</feature>
<evidence type="ECO:0000256" key="9">
    <source>
        <dbReference type="HAMAP-Rule" id="MF_03162"/>
    </source>
</evidence>
<dbReference type="Pfam" id="PF01728">
    <property type="entry name" value="FtsJ"/>
    <property type="match status" value="1"/>
</dbReference>
<evidence type="ECO:0000256" key="8">
    <source>
        <dbReference type="ARBA" id="ARBA00048902"/>
    </source>
</evidence>
<dbReference type="EC" id="2.1.1.205" evidence="9"/>
<dbReference type="InterPro" id="IPR015507">
    <property type="entry name" value="rRNA-MeTfrase_E"/>
</dbReference>
<comment type="function">
    <text evidence="9">Methylates the 2'-O-ribose of nucleotides at positions 32 and 34 of the tRNA anticodon loop of substrate tRNAs.</text>
</comment>
<gene>
    <name evidence="12" type="ORF">BCR35DRAFT_350443</name>
</gene>
<dbReference type="GO" id="GO:0005634">
    <property type="term" value="C:nucleus"/>
    <property type="evidence" value="ECO:0007669"/>
    <property type="project" value="UniProtKB-SubCell"/>
</dbReference>
<feature type="binding site" evidence="9">
    <location>
        <position position="55"/>
    </location>
    <ligand>
        <name>S-adenosyl-L-methionine</name>
        <dbReference type="ChEBI" id="CHEBI:59789"/>
    </ligand>
</feature>
<feature type="compositionally biased region" description="Polar residues" evidence="10">
    <location>
        <begin position="266"/>
        <end position="281"/>
    </location>
</feature>
<organism evidence="12 13">
    <name type="scientific">Leucosporidium creatinivorum</name>
    <dbReference type="NCBI Taxonomy" id="106004"/>
    <lineage>
        <taxon>Eukaryota</taxon>
        <taxon>Fungi</taxon>
        <taxon>Dikarya</taxon>
        <taxon>Basidiomycota</taxon>
        <taxon>Pucciniomycotina</taxon>
        <taxon>Microbotryomycetes</taxon>
        <taxon>Leucosporidiales</taxon>
        <taxon>Leucosporidium</taxon>
    </lineage>
</organism>
<sequence>MGKSSALKRDVFFRSAKEEGYRARSAYKLLHLDEQFNIFANVERCVDLCAAPGSWSQVLTKKLNENRAADAPGATIVAVDLQPMAPLPGVIEIEGDITKTRTAEQIIEHFKGGLADLVVCDGAPDVTGLHDLDEFVQAQLLLAALNITLHVLRPGGTFIAKIFRGRDVTLLYDQLRCFFERVTCAKPRSSRNSSMEAFVVCEKFRSGFSPDLTKPLLDFPYATTPTDANATLSPVGGDRNELVGDMRIISPFVACGDLSGFDSETHYPSSATSPSTVDSTPIQPPTAPPYRQFMELRRGGAFDKSAPGV</sequence>
<dbReference type="STRING" id="106004.A0A1Y2G3C2"/>
<keyword evidence="13" id="KW-1185">Reference proteome</keyword>
<dbReference type="GO" id="GO:0005737">
    <property type="term" value="C:cytoplasm"/>
    <property type="evidence" value="ECO:0007669"/>
    <property type="project" value="UniProtKB-SubCell"/>
</dbReference>
<protein>
    <recommendedName>
        <fullName evidence="9">Putative tRNA (cytidine(32)/guanosine(34)-2'-O)-methyltransferase</fullName>
        <ecNumber evidence="9">2.1.1.205</ecNumber>
    </recommendedName>
    <alternativeName>
        <fullName evidence="9">2'-O-ribose RNA methyltransferase TRM7 homolog</fullName>
    </alternativeName>
</protein>
<dbReference type="Proteomes" id="UP000193467">
    <property type="component" value="Unassembled WGS sequence"/>
</dbReference>
<dbReference type="FunCoup" id="A0A1Y2G3C2">
    <property type="interactions" value="1127"/>
</dbReference>
<dbReference type="EMBL" id="MCGR01000006">
    <property type="protein sequence ID" value="ORY89460.1"/>
    <property type="molecule type" value="Genomic_DNA"/>
</dbReference>
<dbReference type="PANTHER" id="PTHR10920">
    <property type="entry name" value="RIBOSOMAL RNA METHYLTRANSFERASE"/>
    <property type="match status" value="1"/>
</dbReference>
<evidence type="ECO:0000256" key="3">
    <source>
        <dbReference type="ARBA" id="ARBA00022490"/>
    </source>
</evidence>
<dbReference type="AlphaFoldDB" id="A0A1Y2G3C2"/>
<dbReference type="OrthoDB" id="289250at2759"/>
<evidence type="ECO:0000256" key="7">
    <source>
        <dbReference type="ARBA" id="ARBA00022694"/>
    </source>
</evidence>
<feature type="binding site" evidence="9">
    <location>
        <position position="121"/>
    </location>
    <ligand>
        <name>S-adenosyl-L-methionine</name>
        <dbReference type="ChEBI" id="CHEBI:59789"/>
    </ligand>
</feature>
<comment type="caution">
    <text evidence="12">The sequence shown here is derived from an EMBL/GenBank/DDBJ whole genome shotgun (WGS) entry which is preliminary data.</text>
</comment>
<dbReference type="HAMAP" id="MF_03162">
    <property type="entry name" value="RNA_methyltr_E_TRM7"/>
    <property type="match status" value="1"/>
</dbReference>
<keyword evidence="4 9" id="KW-0489">Methyltransferase</keyword>
<proteinExistence type="inferred from homology"/>
<keyword evidence="5 9" id="KW-0808">Transferase</keyword>
<dbReference type="InterPro" id="IPR029063">
    <property type="entry name" value="SAM-dependent_MTases_sf"/>
</dbReference>
<evidence type="ECO:0000256" key="2">
    <source>
        <dbReference type="ARBA" id="ARBA00004496"/>
    </source>
</evidence>
<dbReference type="PANTHER" id="PTHR10920:SF12">
    <property type="entry name" value="TRNA (CYTIDINE(32)_GUANOSINE(34)-2'-O)-METHYLTRANSFERASE-RELATED"/>
    <property type="match status" value="1"/>
</dbReference>
<comment type="subcellular location">
    <subcellularLocation>
        <location evidence="2 9">Cytoplasm</location>
    </subcellularLocation>
    <subcellularLocation>
        <location evidence="1">Nucleus</location>
    </subcellularLocation>
</comment>
<dbReference type="GO" id="GO:0002128">
    <property type="term" value="P:tRNA nucleoside ribose methylation"/>
    <property type="evidence" value="ECO:0007669"/>
    <property type="project" value="UniProtKB-UniRule"/>
</dbReference>
<evidence type="ECO:0000313" key="12">
    <source>
        <dbReference type="EMBL" id="ORY89460.1"/>
    </source>
</evidence>
<dbReference type="Gene3D" id="3.40.50.150">
    <property type="entry name" value="Vaccinia Virus protein VP39"/>
    <property type="match status" value="1"/>
</dbReference>
<dbReference type="FunFam" id="3.40.50.150:FF:000040">
    <property type="entry name" value="Putative ribosomal RNA methyltransferase 1"/>
    <property type="match status" value="1"/>
</dbReference>
<dbReference type="InterPro" id="IPR028590">
    <property type="entry name" value="RNA_methyltr_E_TRM7"/>
</dbReference>
<evidence type="ECO:0000256" key="6">
    <source>
        <dbReference type="ARBA" id="ARBA00022691"/>
    </source>
</evidence>
<dbReference type="InterPro" id="IPR002877">
    <property type="entry name" value="RNA_MeTrfase_FtsJ_dom"/>
</dbReference>
<dbReference type="GO" id="GO:0106340">
    <property type="term" value="F:tRNA (guanosine(34)-2'-O)-methyltransferase activity"/>
    <property type="evidence" value="ECO:0007669"/>
    <property type="project" value="UniProtKB-ARBA"/>
</dbReference>
<comment type="similarity">
    <text evidence="9">Belongs to the class I-like SAM-binding methyltransferase superfamily. RNA methyltransferase RlmE family. TRM7 subfamily.</text>
</comment>
<comment type="catalytic activity">
    <reaction evidence="8 9">
        <text>cytidine(32)/guanosine(34) in tRNA + 2 S-adenosyl-L-methionine = 2'-O-methylcytidine(32)/2'-O-methylguanosine(34) in tRNA + 2 S-adenosyl-L-homocysteine + 2 H(+)</text>
        <dbReference type="Rhea" id="RHEA:42396"/>
        <dbReference type="Rhea" id="RHEA-COMP:10246"/>
        <dbReference type="Rhea" id="RHEA-COMP:10247"/>
        <dbReference type="ChEBI" id="CHEBI:15378"/>
        <dbReference type="ChEBI" id="CHEBI:57856"/>
        <dbReference type="ChEBI" id="CHEBI:59789"/>
        <dbReference type="ChEBI" id="CHEBI:74269"/>
        <dbReference type="ChEBI" id="CHEBI:74445"/>
        <dbReference type="ChEBI" id="CHEBI:74495"/>
        <dbReference type="ChEBI" id="CHEBI:82748"/>
        <dbReference type="EC" id="2.1.1.205"/>
    </reaction>
</comment>
<feature type="binding site" evidence="9">
    <location>
        <position position="53"/>
    </location>
    <ligand>
        <name>S-adenosyl-L-methionine</name>
        <dbReference type="ChEBI" id="CHEBI:59789"/>
    </ligand>
</feature>
<evidence type="ECO:0000256" key="4">
    <source>
        <dbReference type="ARBA" id="ARBA00022603"/>
    </source>
</evidence>
<evidence type="ECO:0000256" key="1">
    <source>
        <dbReference type="ARBA" id="ARBA00004123"/>
    </source>
</evidence>
<dbReference type="SUPFAM" id="SSF53335">
    <property type="entry name" value="S-adenosyl-L-methionine-dependent methyltransferases"/>
    <property type="match status" value="1"/>
</dbReference>
<accession>A0A1Y2G3C2</accession>
<feature type="domain" description="Ribosomal RNA methyltransferase FtsJ" evidence="11">
    <location>
        <begin position="21"/>
        <end position="204"/>
    </location>
</feature>
<feature type="binding site" evidence="9">
    <location>
        <position position="96"/>
    </location>
    <ligand>
        <name>S-adenosyl-L-methionine</name>
        <dbReference type="ChEBI" id="CHEBI:59789"/>
    </ligand>
</feature>
<dbReference type="InParanoid" id="A0A1Y2G3C2"/>
<evidence type="ECO:0000256" key="5">
    <source>
        <dbReference type="ARBA" id="ARBA00022679"/>
    </source>
</evidence>
<evidence type="ECO:0000256" key="10">
    <source>
        <dbReference type="SAM" id="MobiDB-lite"/>
    </source>
</evidence>
<evidence type="ECO:0000259" key="11">
    <source>
        <dbReference type="Pfam" id="PF01728"/>
    </source>
</evidence>